<comment type="caution">
    <text evidence="10">The sequence shown here is derived from an EMBL/GenBank/DDBJ whole genome shotgun (WGS) entry which is preliminary data.</text>
</comment>
<comment type="similarity">
    <text evidence="3 8">Belongs to the class-II aminoacyl-tRNA synthetase family. HisZ subfamily.</text>
</comment>
<evidence type="ECO:0000256" key="4">
    <source>
        <dbReference type="ARBA" id="ARBA00020397"/>
    </source>
</evidence>
<dbReference type="PANTHER" id="PTHR11476:SF7">
    <property type="entry name" value="HISTIDINE--TRNA LIGASE"/>
    <property type="match status" value="1"/>
</dbReference>
<dbReference type="NCBIfam" id="TIGR00443">
    <property type="entry name" value="hisZ_biosyn_reg"/>
    <property type="match status" value="1"/>
</dbReference>
<comment type="subunit">
    <text evidence="8">Heteromultimer composed of HisG and HisZ subunits.</text>
</comment>
<reference evidence="10 11" key="1">
    <citation type="submission" date="2016-10" db="EMBL/GenBank/DDBJ databases">
        <authorList>
            <person name="Varghese N."/>
            <person name="Submissions S."/>
        </authorList>
    </citation>
    <scope>NUCLEOTIDE SEQUENCE [LARGE SCALE GENOMIC DNA]</scope>
    <source>
        <strain evidence="10 11">Nl1</strain>
    </source>
</reference>
<dbReference type="SUPFAM" id="SSF55681">
    <property type="entry name" value="Class II aaRS and biotin synthetases"/>
    <property type="match status" value="1"/>
</dbReference>
<dbReference type="PANTHER" id="PTHR11476">
    <property type="entry name" value="HISTIDYL-TRNA SYNTHETASE"/>
    <property type="match status" value="1"/>
</dbReference>
<evidence type="ECO:0000313" key="10">
    <source>
        <dbReference type="EMBL" id="SDQ44903.1"/>
    </source>
</evidence>
<accession>A0ABY0T8N8</accession>
<sequence>MRKWILPEYVEDILPAEALRIEMMRRRIIDWLLVHGYELVGPPLLEYVESLLSGSGGDTDLRMFKVVDQLSGRMMGLRADMTPQTARIDAHLLNRKGITRLCYAGSVLHALPSGLTRTREPLQIGAELYGHTGLESDLEVQRLMLQTLAIAGIGGIHLDLGHVAVFRGLVRGAGIPAELETELFGVLQAKDICGLKELCSGLGKNVDAHARQALLLLPELYGDDKILALARKSLPEYPEILCALDGLETVALQLKPMVDTLAFDLADLRGYHYHSGMVFAAYTANCPNAIALGGRYDEIGKAFGRARPATGFSMDLRELAGLVRSDLYPKGVLAPYAQGNRALEERIAQLRSEGQIVVVELPGHENGQGTFNCDRKLVLQDQGWTVIGI</sequence>
<comment type="subcellular location">
    <subcellularLocation>
        <location evidence="1 8">Cytoplasm</location>
    </subcellularLocation>
</comment>
<dbReference type="Proteomes" id="UP000183471">
    <property type="component" value="Unassembled WGS sequence"/>
</dbReference>
<dbReference type="NCBIfam" id="NF008935">
    <property type="entry name" value="PRK12292.1-1"/>
    <property type="match status" value="1"/>
</dbReference>
<comment type="pathway">
    <text evidence="2 8">Amino-acid biosynthesis; L-histidine biosynthesis; L-histidine from 5-phospho-alpha-D-ribose 1-diphosphate: step 1/9.</text>
</comment>
<dbReference type="RefSeq" id="WP_074631007.1">
    <property type="nucleotide sequence ID" value="NZ_FNKY01000001.1"/>
</dbReference>
<evidence type="ECO:0000313" key="11">
    <source>
        <dbReference type="Proteomes" id="UP000183471"/>
    </source>
</evidence>
<evidence type="ECO:0000256" key="7">
    <source>
        <dbReference type="ARBA" id="ARBA00025246"/>
    </source>
</evidence>
<dbReference type="InterPro" id="IPR004516">
    <property type="entry name" value="HisRS/HisZ"/>
</dbReference>
<comment type="miscellaneous">
    <text evidence="8">This function is generally fulfilled by the C-terminal part of HisG, which is missing in some bacteria such as this one.</text>
</comment>
<dbReference type="InterPro" id="IPR004517">
    <property type="entry name" value="HisZ"/>
</dbReference>
<keyword evidence="8" id="KW-0028">Amino-acid biosynthesis</keyword>
<dbReference type="HAMAP" id="MF_00125">
    <property type="entry name" value="HisZ"/>
    <property type="match status" value="1"/>
</dbReference>
<name>A0ABY0T8N8_9PROT</name>
<dbReference type="InterPro" id="IPR041715">
    <property type="entry name" value="HisRS-like_core"/>
</dbReference>
<comment type="function">
    <text evidence="7 8">Required for the first step of histidine biosynthesis. May allow the feedback regulation of ATP phosphoribosyltransferase activity by histidine.</text>
</comment>
<dbReference type="Gene3D" id="3.30.930.10">
    <property type="entry name" value="Bira Bifunctional Protein, Domain 2"/>
    <property type="match status" value="1"/>
</dbReference>
<evidence type="ECO:0000256" key="3">
    <source>
        <dbReference type="ARBA" id="ARBA00005539"/>
    </source>
</evidence>
<dbReference type="PIRSF" id="PIRSF001549">
    <property type="entry name" value="His-tRNA_synth"/>
    <property type="match status" value="1"/>
</dbReference>
<keyword evidence="6 8" id="KW-0368">Histidine biosynthesis</keyword>
<feature type="domain" description="Class II Histidinyl-tRNA synthetase (HisRS)-like catalytic core" evidence="9">
    <location>
        <begin position="9"/>
        <end position="319"/>
    </location>
</feature>
<proteinExistence type="inferred from homology"/>
<evidence type="ECO:0000259" key="9">
    <source>
        <dbReference type="Pfam" id="PF13393"/>
    </source>
</evidence>
<dbReference type="CDD" id="cd00773">
    <property type="entry name" value="HisRS-like_core"/>
    <property type="match status" value="1"/>
</dbReference>
<dbReference type="NCBIfam" id="NF009086">
    <property type="entry name" value="PRK12421.1"/>
    <property type="match status" value="1"/>
</dbReference>
<evidence type="ECO:0000256" key="1">
    <source>
        <dbReference type="ARBA" id="ARBA00004496"/>
    </source>
</evidence>
<dbReference type="GO" id="GO:0016757">
    <property type="term" value="F:glycosyltransferase activity"/>
    <property type="evidence" value="ECO:0007669"/>
    <property type="project" value="UniProtKB-KW"/>
</dbReference>
<keyword evidence="11" id="KW-1185">Reference proteome</keyword>
<dbReference type="EMBL" id="FNKY01000001">
    <property type="protein sequence ID" value="SDQ44903.1"/>
    <property type="molecule type" value="Genomic_DNA"/>
</dbReference>
<keyword evidence="10" id="KW-0328">Glycosyltransferase</keyword>
<gene>
    <name evidence="8" type="primary">hisZ</name>
    <name evidence="10" type="ORF">SAMN05216402_0891</name>
</gene>
<dbReference type="Pfam" id="PF13393">
    <property type="entry name" value="tRNA-synt_His"/>
    <property type="match status" value="1"/>
</dbReference>
<evidence type="ECO:0000256" key="2">
    <source>
        <dbReference type="ARBA" id="ARBA00004667"/>
    </source>
</evidence>
<keyword evidence="10" id="KW-0808">Transferase</keyword>
<organism evidence="10 11">
    <name type="scientific">Nitrosospira multiformis</name>
    <dbReference type="NCBI Taxonomy" id="1231"/>
    <lineage>
        <taxon>Bacteria</taxon>
        <taxon>Pseudomonadati</taxon>
        <taxon>Pseudomonadota</taxon>
        <taxon>Betaproteobacteria</taxon>
        <taxon>Nitrosomonadales</taxon>
        <taxon>Nitrosomonadaceae</taxon>
        <taxon>Nitrosospira</taxon>
    </lineage>
</organism>
<evidence type="ECO:0000256" key="6">
    <source>
        <dbReference type="ARBA" id="ARBA00023102"/>
    </source>
</evidence>
<evidence type="ECO:0000256" key="5">
    <source>
        <dbReference type="ARBA" id="ARBA00022490"/>
    </source>
</evidence>
<protein>
    <recommendedName>
        <fullName evidence="4 8">ATP phosphoribosyltransferase regulatory subunit</fullName>
    </recommendedName>
</protein>
<keyword evidence="5 8" id="KW-0963">Cytoplasm</keyword>
<dbReference type="InterPro" id="IPR045864">
    <property type="entry name" value="aa-tRNA-synth_II/BPL/LPL"/>
</dbReference>
<evidence type="ECO:0000256" key="8">
    <source>
        <dbReference type="HAMAP-Rule" id="MF_00125"/>
    </source>
</evidence>